<comment type="function">
    <text evidence="12">In the presence of manganese, represses expression of mntH and mntS. Up-regulates expression of mntP.</text>
</comment>
<dbReference type="KEGG" id="ctak:4412677_00260"/>
<evidence type="ECO:0000256" key="9">
    <source>
        <dbReference type="ARBA" id="ARBA00023159"/>
    </source>
</evidence>
<name>A0A239WIB9_9FLAO</name>
<evidence type="ECO:0000256" key="6">
    <source>
        <dbReference type="ARBA" id="ARBA00022491"/>
    </source>
</evidence>
<evidence type="ECO:0000256" key="8">
    <source>
        <dbReference type="ARBA" id="ARBA00023125"/>
    </source>
</evidence>
<evidence type="ECO:0000256" key="3">
    <source>
        <dbReference type="ARBA" id="ARBA00011738"/>
    </source>
</evidence>
<dbReference type="SMART" id="SM00529">
    <property type="entry name" value="HTH_DTXR"/>
    <property type="match status" value="1"/>
</dbReference>
<comment type="subcellular location">
    <subcellularLocation>
        <location evidence="1">Cytoplasm</location>
    </subcellularLocation>
</comment>
<keyword evidence="8" id="KW-0238">DNA-binding</keyword>
<evidence type="ECO:0000313" key="15">
    <source>
        <dbReference type="EMBL" id="SNV33866.1"/>
    </source>
</evidence>
<evidence type="ECO:0000256" key="7">
    <source>
        <dbReference type="ARBA" id="ARBA00023015"/>
    </source>
</evidence>
<keyword evidence="5" id="KW-0963">Cytoplasm</keyword>
<evidence type="ECO:0000256" key="1">
    <source>
        <dbReference type="ARBA" id="ARBA00004496"/>
    </source>
</evidence>
<keyword evidence="10" id="KW-0804">Transcription</keyword>
<evidence type="ECO:0000256" key="4">
    <source>
        <dbReference type="ARBA" id="ARBA00022386"/>
    </source>
</evidence>
<dbReference type="InterPro" id="IPR036390">
    <property type="entry name" value="WH_DNA-bd_sf"/>
</dbReference>
<accession>A0A239WIB9</accession>
<feature type="domain" description="HTH dtxR-type" evidence="14">
    <location>
        <begin position="10"/>
        <end position="72"/>
    </location>
</feature>
<dbReference type="GO" id="GO:0003700">
    <property type="term" value="F:DNA-binding transcription factor activity"/>
    <property type="evidence" value="ECO:0007669"/>
    <property type="project" value="InterPro"/>
</dbReference>
<dbReference type="PANTHER" id="PTHR33238">
    <property type="entry name" value="IRON (METAL) DEPENDENT REPRESSOR, DTXR FAMILY"/>
    <property type="match status" value="1"/>
</dbReference>
<keyword evidence="11" id="KW-0464">Manganese</keyword>
<reference evidence="15 16" key="1">
    <citation type="submission" date="2017-06" db="EMBL/GenBank/DDBJ databases">
        <authorList>
            <consortium name="Pathogen Informatics"/>
        </authorList>
    </citation>
    <scope>NUCLEOTIDE SEQUENCE [LARGE SCALE GENOMIC DNA]</scope>
    <source>
        <strain evidence="15 16">NCTC13490</strain>
    </source>
</reference>
<dbReference type="InterPro" id="IPR022689">
    <property type="entry name" value="Iron_dep_repressor"/>
</dbReference>
<dbReference type="Proteomes" id="UP000215196">
    <property type="component" value="Chromosome 1"/>
</dbReference>
<dbReference type="Gene3D" id="2.30.30.90">
    <property type="match status" value="1"/>
</dbReference>
<dbReference type="Gene3D" id="1.10.10.10">
    <property type="entry name" value="Winged helix-like DNA-binding domain superfamily/Winged helix DNA-binding domain"/>
    <property type="match status" value="1"/>
</dbReference>
<proteinExistence type="inferred from homology"/>
<dbReference type="InterPro" id="IPR038157">
    <property type="entry name" value="FeoA_core_dom"/>
</dbReference>
<dbReference type="Pfam" id="PF02742">
    <property type="entry name" value="Fe_dep_repr_C"/>
    <property type="match status" value="1"/>
</dbReference>
<dbReference type="InterPro" id="IPR036421">
    <property type="entry name" value="Fe_dep_repressor_sf"/>
</dbReference>
<dbReference type="GO" id="GO:0046914">
    <property type="term" value="F:transition metal ion binding"/>
    <property type="evidence" value="ECO:0007669"/>
    <property type="project" value="InterPro"/>
</dbReference>
<dbReference type="GO" id="GO:0003677">
    <property type="term" value="F:DNA binding"/>
    <property type="evidence" value="ECO:0007669"/>
    <property type="project" value="UniProtKB-KW"/>
</dbReference>
<comment type="similarity">
    <text evidence="2">Belongs to the DtxR/MntR family.</text>
</comment>
<keyword evidence="7" id="KW-0805">Transcription regulation</keyword>
<keyword evidence="9" id="KW-0010">Activator</keyword>
<sequence length="226" mass="26396">MTLTLYLWRMTTLTEENYLKAIYHLTEKNQTVSVNELSKYLKIKMPSVNSMMKKFAEKNWVIYETYKPLQITPEGRKRAALVVRKHRLTEMFLVDKMGFGWEQVHEIAEQIEHIKSELFFEKIDELLDYPKTDPHGSPIPDKNGNIIKLNYRKLSECKPGQTVIFKALSESPNDLLNYLNQKKLSLKTAIEIIFIEPFDKSITVSYSGKQEIFSNLVCEKLLVEKA</sequence>
<dbReference type="GO" id="GO:0005737">
    <property type="term" value="C:cytoplasm"/>
    <property type="evidence" value="ECO:0007669"/>
    <property type="project" value="UniProtKB-SubCell"/>
</dbReference>
<dbReference type="AlphaFoldDB" id="A0A239WIB9"/>
<organism evidence="15 16">
    <name type="scientific">Chryseobacterium taklimakanense</name>
    <dbReference type="NCBI Taxonomy" id="536441"/>
    <lineage>
        <taxon>Bacteria</taxon>
        <taxon>Pseudomonadati</taxon>
        <taxon>Bacteroidota</taxon>
        <taxon>Flavobacteriia</taxon>
        <taxon>Flavobacteriales</taxon>
        <taxon>Weeksellaceae</taxon>
        <taxon>Chryseobacterium group</taxon>
        <taxon>Chryseobacterium</taxon>
    </lineage>
</organism>
<dbReference type="InterPro" id="IPR001367">
    <property type="entry name" value="Fe_dep_repressor"/>
</dbReference>
<dbReference type="InterPro" id="IPR022687">
    <property type="entry name" value="HTH_DTXR"/>
</dbReference>
<evidence type="ECO:0000313" key="16">
    <source>
        <dbReference type="Proteomes" id="UP000215196"/>
    </source>
</evidence>
<dbReference type="EMBL" id="LT906465">
    <property type="protein sequence ID" value="SNV33866.1"/>
    <property type="molecule type" value="Genomic_DNA"/>
</dbReference>
<keyword evidence="16" id="KW-1185">Reference proteome</keyword>
<keyword evidence="6" id="KW-0678">Repressor</keyword>
<evidence type="ECO:0000256" key="11">
    <source>
        <dbReference type="ARBA" id="ARBA00023211"/>
    </source>
</evidence>
<evidence type="ECO:0000256" key="2">
    <source>
        <dbReference type="ARBA" id="ARBA00007871"/>
    </source>
</evidence>
<protein>
    <recommendedName>
        <fullName evidence="4">Transcriptional regulator MntR</fullName>
    </recommendedName>
    <alternativeName>
        <fullName evidence="13">Manganese transport regulator</fullName>
    </alternativeName>
</protein>
<dbReference type="InterPro" id="IPR036388">
    <property type="entry name" value="WH-like_DNA-bd_sf"/>
</dbReference>
<evidence type="ECO:0000256" key="10">
    <source>
        <dbReference type="ARBA" id="ARBA00023163"/>
    </source>
</evidence>
<comment type="subunit">
    <text evidence="3">Homodimer.</text>
</comment>
<evidence type="ECO:0000259" key="14">
    <source>
        <dbReference type="PROSITE" id="PS50944"/>
    </source>
</evidence>
<dbReference type="Gene3D" id="1.10.60.10">
    <property type="entry name" value="Iron dependent repressor, metal binding and dimerisation domain"/>
    <property type="match status" value="1"/>
</dbReference>
<gene>
    <name evidence="15" type="primary">dtxR</name>
    <name evidence="15" type="ORF">SAMEA4412677_00260</name>
</gene>
<dbReference type="PROSITE" id="PS50944">
    <property type="entry name" value="HTH_DTXR"/>
    <property type="match status" value="1"/>
</dbReference>
<dbReference type="Pfam" id="PF04023">
    <property type="entry name" value="FeoA"/>
    <property type="match status" value="1"/>
</dbReference>
<evidence type="ECO:0000256" key="5">
    <source>
        <dbReference type="ARBA" id="ARBA00022490"/>
    </source>
</evidence>
<dbReference type="InterPro" id="IPR050536">
    <property type="entry name" value="DtxR_MntR_Metal-Reg"/>
</dbReference>
<evidence type="ECO:0000256" key="13">
    <source>
        <dbReference type="ARBA" id="ARBA00032593"/>
    </source>
</evidence>
<dbReference type="Pfam" id="PF01325">
    <property type="entry name" value="Fe_dep_repress"/>
    <property type="match status" value="1"/>
</dbReference>
<dbReference type="InterPro" id="IPR007167">
    <property type="entry name" value="Fe-transptr_FeoA-like"/>
</dbReference>
<dbReference type="GO" id="GO:0046983">
    <property type="term" value="F:protein dimerization activity"/>
    <property type="evidence" value="ECO:0007669"/>
    <property type="project" value="InterPro"/>
</dbReference>
<dbReference type="SUPFAM" id="SSF46785">
    <property type="entry name" value="Winged helix' DNA-binding domain"/>
    <property type="match status" value="1"/>
</dbReference>
<dbReference type="SUPFAM" id="SSF47979">
    <property type="entry name" value="Iron-dependent repressor protein, dimerization domain"/>
    <property type="match status" value="1"/>
</dbReference>
<dbReference type="PANTHER" id="PTHR33238:SF11">
    <property type="entry name" value="TRANSCRIPTIONAL REGULATOR MNTR"/>
    <property type="match status" value="1"/>
</dbReference>
<evidence type="ECO:0000256" key="12">
    <source>
        <dbReference type="ARBA" id="ARBA00025185"/>
    </source>
</evidence>